<feature type="compositionally biased region" description="Basic and acidic residues" evidence="1">
    <location>
        <begin position="132"/>
        <end position="146"/>
    </location>
</feature>
<dbReference type="RefSeq" id="WP_241445459.1">
    <property type="nucleotide sequence ID" value="NZ_JAKZHW010000001.1"/>
</dbReference>
<evidence type="ECO:0000256" key="1">
    <source>
        <dbReference type="SAM" id="MobiDB-lite"/>
    </source>
</evidence>
<evidence type="ECO:0000313" key="3">
    <source>
        <dbReference type="Proteomes" id="UP001203058"/>
    </source>
</evidence>
<proteinExistence type="predicted"/>
<organism evidence="2 3">
    <name type="scientific">Sphingomonas telluris</name>
    <dbReference type="NCBI Taxonomy" id="2907998"/>
    <lineage>
        <taxon>Bacteria</taxon>
        <taxon>Pseudomonadati</taxon>
        <taxon>Pseudomonadota</taxon>
        <taxon>Alphaproteobacteria</taxon>
        <taxon>Sphingomonadales</taxon>
        <taxon>Sphingomonadaceae</taxon>
        <taxon>Sphingomonas</taxon>
    </lineage>
</organism>
<dbReference type="EMBL" id="JAKZHW010000001">
    <property type="protein sequence ID" value="MCH8614846.1"/>
    <property type="molecule type" value="Genomic_DNA"/>
</dbReference>
<feature type="region of interest" description="Disordered" evidence="1">
    <location>
        <begin position="131"/>
        <end position="154"/>
    </location>
</feature>
<evidence type="ECO:0000313" key="2">
    <source>
        <dbReference type="EMBL" id="MCH8614846.1"/>
    </source>
</evidence>
<sequence length="313" mass="33953">MNQQPEPKKILLQTTISTTEDDWSIARFSSLAALLRDARDESGNLLYEVTARDRDPPGKPDSVLSTIDGSDFDELWLFAVDTGSGLTEEDCAAISRFRKNGGGLLVTRDHMDLGSSVCTLGGVGKAHYFHSKQPDPDVSRRKRDDPYTTDIDWPNFHSGANGDFQEIEVIDEAHPVLANERSPTGSIRFLPSHPHEGDIDAPKGEDARVIVTGKSKATGVDFNIAVAFEPGEHGGAAIAESTFHHFADYNWDPRSGCPSFVSERPGDGLQRVPAAMADTHRYALNIAGWLSGALRTQQKATRDAALTGAIPAD</sequence>
<evidence type="ECO:0008006" key="4">
    <source>
        <dbReference type="Google" id="ProtNLM"/>
    </source>
</evidence>
<keyword evidence="3" id="KW-1185">Reference proteome</keyword>
<reference evidence="2 3" key="1">
    <citation type="submission" date="2022-03" db="EMBL/GenBank/DDBJ databases">
        <authorList>
            <person name="Jo J.-H."/>
            <person name="Im W.-T."/>
        </authorList>
    </citation>
    <scope>NUCLEOTIDE SEQUENCE [LARGE SCALE GENOMIC DNA]</scope>
    <source>
        <strain evidence="2 3">SM33</strain>
    </source>
</reference>
<accession>A0ABS9VIP6</accession>
<protein>
    <recommendedName>
        <fullName evidence="4">ThuA-like domain-containing protein</fullName>
    </recommendedName>
</protein>
<comment type="caution">
    <text evidence="2">The sequence shown here is derived from an EMBL/GenBank/DDBJ whole genome shotgun (WGS) entry which is preliminary data.</text>
</comment>
<gene>
    <name evidence="2" type="ORF">LZ016_01825</name>
</gene>
<name>A0ABS9VIP6_9SPHN</name>
<dbReference type="Proteomes" id="UP001203058">
    <property type="component" value="Unassembled WGS sequence"/>
</dbReference>